<dbReference type="SUPFAM" id="SSF55874">
    <property type="entry name" value="ATPase domain of HSP90 chaperone/DNA topoisomerase II/histidine kinase"/>
    <property type="match status" value="1"/>
</dbReference>
<evidence type="ECO:0000259" key="12">
    <source>
        <dbReference type="Pfam" id="PF07730"/>
    </source>
</evidence>
<keyword evidence="10" id="KW-1133">Transmembrane helix</keyword>
<dbReference type="GO" id="GO:0000155">
    <property type="term" value="F:phosphorelay sensor kinase activity"/>
    <property type="evidence" value="ECO:0007669"/>
    <property type="project" value="InterPro"/>
</dbReference>
<feature type="region of interest" description="Disordered" evidence="9">
    <location>
        <begin position="264"/>
        <end position="288"/>
    </location>
</feature>
<reference evidence="14" key="1">
    <citation type="submission" date="2019-11" db="EMBL/GenBank/DDBJ databases">
        <title>The complete genome sequence of Saccharopolyspora sp. E2A.</title>
        <authorList>
            <person name="Zhang G."/>
        </authorList>
    </citation>
    <scope>NUCLEOTIDE SEQUENCE [LARGE SCALE GENOMIC DNA]</scope>
    <source>
        <strain evidence="14">E2A</strain>
    </source>
</reference>
<evidence type="ECO:0000256" key="2">
    <source>
        <dbReference type="ARBA" id="ARBA00012438"/>
    </source>
</evidence>
<dbReference type="GO" id="GO:0046983">
    <property type="term" value="F:protein dimerization activity"/>
    <property type="evidence" value="ECO:0007669"/>
    <property type="project" value="InterPro"/>
</dbReference>
<evidence type="ECO:0000313" key="13">
    <source>
        <dbReference type="EMBL" id="QGK69553.1"/>
    </source>
</evidence>
<protein>
    <recommendedName>
        <fullName evidence="2">histidine kinase</fullName>
        <ecNumber evidence="2">2.7.13.3</ecNumber>
    </recommendedName>
</protein>
<dbReference type="InterPro" id="IPR011712">
    <property type="entry name" value="Sig_transdc_His_kin_sub3_dim/P"/>
</dbReference>
<comment type="catalytic activity">
    <reaction evidence="1">
        <text>ATP + protein L-histidine = ADP + protein N-phospho-L-histidine.</text>
        <dbReference type="EC" id="2.7.13.3"/>
    </reaction>
</comment>
<dbReference type="EMBL" id="CP045929">
    <property type="protein sequence ID" value="QGK69553.1"/>
    <property type="molecule type" value="Genomic_DNA"/>
</dbReference>
<dbReference type="GO" id="GO:0005524">
    <property type="term" value="F:ATP binding"/>
    <property type="evidence" value="ECO:0007669"/>
    <property type="project" value="UniProtKB-KW"/>
</dbReference>
<keyword evidence="6 13" id="KW-0418">Kinase</keyword>
<feature type="transmembrane region" description="Helical" evidence="10">
    <location>
        <begin position="118"/>
        <end position="136"/>
    </location>
</feature>
<feature type="transmembrane region" description="Helical" evidence="10">
    <location>
        <begin position="148"/>
        <end position="167"/>
    </location>
</feature>
<dbReference type="InterPro" id="IPR003594">
    <property type="entry name" value="HATPase_dom"/>
</dbReference>
<feature type="transmembrane region" description="Helical" evidence="10">
    <location>
        <begin position="81"/>
        <end position="98"/>
    </location>
</feature>
<dbReference type="InterPro" id="IPR050482">
    <property type="entry name" value="Sensor_HK_TwoCompSys"/>
</dbReference>
<keyword evidence="10" id="KW-0812">Transmembrane</keyword>
<dbReference type="Gene3D" id="3.30.565.10">
    <property type="entry name" value="Histidine kinase-like ATPase, C-terminal domain"/>
    <property type="match status" value="1"/>
</dbReference>
<evidence type="ECO:0000256" key="3">
    <source>
        <dbReference type="ARBA" id="ARBA00022553"/>
    </source>
</evidence>
<dbReference type="Proteomes" id="UP000371041">
    <property type="component" value="Chromosome"/>
</dbReference>
<evidence type="ECO:0000256" key="5">
    <source>
        <dbReference type="ARBA" id="ARBA00022741"/>
    </source>
</evidence>
<evidence type="ECO:0000256" key="1">
    <source>
        <dbReference type="ARBA" id="ARBA00000085"/>
    </source>
</evidence>
<gene>
    <name evidence="13" type="ORF">GIY23_08470</name>
</gene>
<feature type="domain" description="Signal transduction histidine kinase subgroup 3 dimerisation and phosphoacceptor" evidence="12">
    <location>
        <begin position="201"/>
        <end position="266"/>
    </location>
</feature>
<dbReference type="KEGG" id="sace:GIY23_08470"/>
<dbReference type="InterPro" id="IPR036890">
    <property type="entry name" value="HATPase_C_sf"/>
</dbReference>
<keyword evidence="14" id="KW-1185">Reference proteome</keyword>
<keyword evidence="10" id="KW-0472">Membrane</keyword>
<dbReference type="EC" id="2.7.13.3" evidence="2"/>
<keyword evidence="4" id="KW-0808">Transferase</keyword>
<evidence type="ECO:0000256" key="7">
    <source>
        <dbReference type="ARBA" id="ARBA00022840"/>
    </source>
</evidence>
<keyword evidence="3" id="KW-0597">Phosphoprotein</keyword>
<evidence type="ECO:0000256" key="6">
    <source>
        <dbReference type="ARBA" id="ARBA00022777"/>
    </source>
</evidence>
<keyword evidence="5" id="KW-0547">Nucleotide-binding</keyword>
<evidence type="ECO:0000256" key="4">
    <source>
        <dbReference type="ARBA" id="ARBA00022679"/>
    </source>
</evidence>
<dbReference type="GO" id="GO:0016020">
    <property type="term" value="C:membrane"/>
    <property type="evidence" value="ECO:0007669"/>
    <property type="project" value="InterPro"/>
</dbReference>
<dbReference type="Gene3D" id="1.20.5.1930">
    <property type="match status" value="1"/>
</dbReference>
<dbReference type="Pfam" id="PF02518">
    <property type="entry name" value="HATPase_c"/>
    <property type="match status" value="1"/>
</dbReference>
<keyword evidence="7" id="KW-0067">ATP-binding</keyword>
<evidence type="ECO:0000256" key="10">
    <source>
        <dbReference type="SAM" id="Phobius"/>
    </source>
</evidence>
<accession>A0A5Q3Q5D9</accession>
<dbReference type="PANTHER" id="PTHR24421">
    <property type="entry name" value="NITRATE/NITRITE SENSOR PROTEIN NARX-RELATED"/>
    <property type="match status" value="1"/>
</dbReference>
<sequence length="436" mass="46980">MSDRVVRHAFAGAATRILHAVSKPNVSRAFLIDLGIVVGMASTHALSLSFTPPPWGPWGWPLMMSVPALCTLLVRRQLPWVGLVVLLATTIALIYPDIDIGPLNLAILVSVYSVTSVRGPVGSIAAGIVAMTYPVARLLFFEWPFGEGVLMIIGALVNLILVIGWGWSIREGKQRSAQLEQTVALLDEARDQLAADAAAIERARIAREFHDIVSHNLAVVVLRAGVARALVDREPEHARETLVELERSSRSALGEMRNLLGALREGRDEVSEAEPAPEAEDELRRRPAPTLERLDALVDSVRGSGMEWKVERRGQVRELGQGVEMTAYRIVQEAVTNVLKHAGFGRARVVLDYGDSTLGVEITNTLSGPEIEPLAPRRGQGVPVSAAAQAYPSSGHGLIGLRERVAVLGGTLTAHPVPNGFHLAAVLPCPEYSDSA</sequence>
<dbReference type="CDD" id="cd16917">
    <property type="entry name" value="HATPase_UhpB-NarQ-NarX-like"/>
    <property type="match status" value="1"/>
</dbReference>
<dbReference type="Pfam" id="PF07730">
    <property type="entry name" value="HisKA_3"/>
    <property type="match status" value="1"/>
</dbReference>
<feature type="compositionally biased region" description="Acidic residues" evidence="9">
    <location>
        <begin position="271"/>
        <end position="281"/>
    </location>
</feature>
<dbReference type="PANTHER" id="PTHR24421:SF10">
    <property type="entry name" value="NITRATE_NITRITE SENSOR PROTEIN NARQ"/>
    <property type="match status" value="1"/>
</dbReference>
<evidence type="ECO:0000256" key="8">
    <source>
        <dbReference type="ARBA" id="ARBA00023012"/>
    </source>
</evidence>
<proteinExistence type="predicted"/>
<evidence type="ECO:0000313" key="14">
    <source>
        <dbReference type="Proteomes" id="UP000371041"/>
    </source>
</evidence>
<keyword evidence="8" id="KW-0902">Two-component regulatory system</keyword>
<evidence type="ECO:0000259" key="11">
    <source>
        <dbReference type="Pfam" id="PF02518"/>
    </source>
</evidence>
<organism evidence="13 14">
    <name type="scientific">Allosaccharopolyspora coralli</name>
    <dbReference type="NCBI Taxonomy" id="2665642"/>
    <lineage>
        <taxon>Bacteria</taxon>
        <taxon>Bacillati</taxon>
        <taxon>Actinomycetota</taxon>
        <taxon>Actinomycetes</taxon>
        <taxon>Pseudonocardiales</taxon>
        <taxon>Pseudonocardiaceae</taxon>
        <taxon>Allosaccharopolyspora</taxon>
    </lineage>
</organism>
<evidence type="ECO:0000256" key="9">
    <source>
        <dbReference type="SAM" id="MobiDB-lite"/>
    </source>
</evidence>
<feature type="domain" description="Histidine kinase/HSP90-like ATPase" evidence="11">
    <location>
        <begin position="323"/>
        <end position="420"/>
    </location>
</feature>
<name>A0A5Q3Q5D9_9PSEU</name>
<dbReference type="AlphaFoldDB" id="A0A5Q3Q5D9"/>